<dbReference type="KEGG" id="scor:J3U87_20320"/>
<keyword evidence="3" id="KW-1185">Reference proteome</keyword>
<feature type="region of interest" description="Disordered" evidence="1">
    <location>
        <begin position="101"/>
        <end position="120"/>
    </location>
</feature>
<dbReference type="AlphaFoldDB" id="A0A8A4TGT5"/>
<proteinExistence type="predicted"/>
<gene>
    <name evidence="2" type="ORF">J3U87_20320</name>
</gene>
<reference evidence="2" key="1">
    <citation type="submission" date="2021-03" db="EMBL/GenBank/DDBJ databases">
        <title>Acanthopleuribacteraceae sp. M133.</title>
        <authorList>
            <person name="Wang G."/>
        </authorList>
    </citation>
    <scope>NUCLEOTIDE SEQUENCE</scope>
    <source>
        <strain evidence="2">M133</strain>
    </source>
</reference>
<accession>A0A8A4TGT5</accession>
<evidence type="ECO:0000256" key="1">
    <source>
        <dbReference type="SAM" id="MobiDB-lite"/>
    </source>
</evidence>
<organism evidence="2 3">
    <name type="scientific">Sulfidibacter corallicola</name>
    <dbReference type="NCBI Taxonomy" id="2818388"/>
    <lineage>
        <taxon>Bacteria</taxon>
        <taxon>Pseudomonadati</taxon>
        <taxon>Acidobacteriota</taxon>
        <taxon>Holophagae</taxon>
        <taxon>Acanthopleuribacterales</taxon>
        <taxon>Acanthopleuribacteraceae</taxon>
        <taxon>Sulfidibacter</taxon>
    </lineage>
</organism>
<sequence length="120" mass="13881">MELNDQMKTLLKDLSVALHHALTKDQNIKQVTDKIKGNGYDIYLIMEANIALDKREEEGEGTLFLGTPEERYEMEDHQFNKYDRDFLASMKIRVDEFEAIDEVEDDCDGDESDTGEDDVE</sequence>
<evidence type="ECO:0000313" key="3">
    <source>
        <dbReference type="Proteomes" id="UP000663929"/>
    </source>
</evidence>
<dbReference type="RefSeq" id="WP_237377603.1">
    <property type="nucleotide sequence ID" value="NZ_CP071793.1"/>
</dbReference>
<name>A0A8A4TGT5_SULCO</name>
<dbReference type="EMBL" id="CP071793">
    <property type="protein sequence ID" value="QTD47938.1"/>
    <property type="molecule type" value="Genomic_DNA"/>
</dbReference>
<dbReference type="Proteomes" id="UP000663929">
    <property type="component" value="Chromosome"/>
</dbReference>
<evidence type="ECO:0000313" key="2">
    <source>
        <dbReference type="EMBL" id="QTD47938.1"/>
    </source>
</evidence>
<protein>
    <submittedName>
        <fullName evidence="2">Uncharacterized protein</fullName>
    </submittedName>
</protein>